<comment type="caution">
    <text evidence="2">The sequence shown here is derived from an EMBL/GenBank/DDBJ whole genome shotgun (WGS) entry which is preliminary data.</text>
</comment>
<feature type="region of interest" description="Disordered" evidence="1">
    <location>
        <begin position="45"/>
        <end position="96"/>
    </location>
</feature>
<gene>
    <name evidence="2" type="ORF">C1H46_012558</name>
</gene>
<dbReference type="AlphaFoldDB" id="A0A540MSK6"/>
<organism evidence="2 3">
    <name type="scientific">Malus baccata</name>
    <name type="common">Siberian crab apple</name>
    <name type="synonym">Pyrus baccata</name>
    <dbReference type="NCBI Taxonomy" id="106549"/>
    <lineage>
        <taxon>Eukaryota</taxon>
        <taxon>Viridiplantae</taxon>
        <taxon>Streptophyta</taxon>
        <taxon>Embryophyta</taxon>
        <taxon>Tracheophyta</taxon>
        <taxon>Spermatophyta</taxon>
        <taxon>Magnoliopsida</taxon>
        <taxon>eudicotyledons</taxon>
        <taxon>Gunneridae</taxon>
        <taxon>Pentapetalae</taxon>
        <taxon>rosids</taxon>
        <taxon>fabids</taxon>
        <taxon>Rosales</taxon>
        <taxon>Rosaceae</taxon>
        <taxon>Amygdaloideae</taxon>
        <taxon>Maleae</taxon>
        <taxon>Malus</taxon>
    </lineage>
</organism>
<feature type="compositionally biased region" description="Basic residues" evidence="1">
    <location>
        <begin position="50"/>
        <end position="59"/>
    </location>
</feature>
<dbReference type="Proteomes" id="UP000315295">
    <property type="component" value="Unassembled WGS sequence"/>
</dbReference>
<keyword evidence="3" id="KW-1185">Reference proteome</keyword>
<reference evidence="2 3" key="1">
    <citation type="journal article" date="2019" name="G3 (Bethesda)">
        <title>Sequencing of a Wild Apple (Malus baccata) Genome Unravels the Differences Between Cultivated and Wild Apple Species Regarding Disease Resistance and Cold Tolerance.</title>
        <authorList>
            <person name="Chen X."/>
        </authorList>
    </citation>
    <scope>NUCLEOTIDE SEQUENCE [LARGE SCALE GENOMIC DNA]</scope>
    <source>
        <strain evidence="3">cv. Shandingzi</strain>
        <tissue evidence="2">Leaves</tissue>
    </source>
</reference>
<evidence type="ECO:0000256" key="1">
    <source>
        <dbReference type="SAM" id="MobiDB-lite"/>
    </source>
</evidence>
<sequence>MSRGWKALALPLPAGFFPALSPQNSVPSNPCKLALTTKYSSAQVWGTKGKVQRRPRYPRPRYQQAHLPLAATGDDGVRRQDRSPAEGSKWKMKPAE</sequence>
<accession>A0A540MSK6</accession>
<name>A0A540MSK6_MALBA</name>
<protein>
    <submittedName>
        <fullName evidence="2">Uncharacterized protein</fullName>
    </submittedName>
</protein>
<evidence type="ECO:0000313" key="2">
    <source>
        <dbReference type="EMBL" id="TQE01758.1"/>
    </source>
</evidence>
<dbReference type="EMBL" id="VIEB01000188">
    <property type="protein sequence ID" value="TQE01758.1"/>
    <property type="molecule type" value="Genomic_DNA"/>
</dbReference>
<feature type="compositionally biased region" description="Basic and acidic residues" evidence="1">
    <location>
        <begin position="75"/>
        <end position="84"/>
    </location>
</feature>
<proteinExistence type="predicted"/>
<evidence type="ECO:0000313" key="3">
    <source>
        <dbReference type="Proteomes" id="UP000315295"/>
    </source>
</evidence>